<dbReference type="InterPro" id="IPR007492">
    <property type="entry name" value="LytTR_DNA-bd_dom"/>
</dbReference>
<proteinExistence type="predicted"/>
<feature type="domain" description="HTH LytTR-type" evidence="4">
    <location>
        <begin position="146"/>
        <end position="249"/>
    </location>
</feature>
<dbReference type="Gene3D" id="2.40.50.1020">
    <property type="entry name" value="LytTr DNA-binding domain"/>
    <property type="match status" value="1"/>
</dbReference>
<dbReference type="GO" id="GO:0006355">
    <property type="term" value="P:regulation of DNA-templated transcription"/>
    <property type="evidence" value="ECO:0007669"/>
    <property type="project" value="TreeGrafter"/>
</dbReference>
<sequence length="255" mass="29142">MILSILIVDDEEGSRKTLRHFLERYCTDVQVVAEADSVATAVLEIEQHKPMLVFLDINMPQENGFALFNKIPKPSFQTIFVTAYDSYALQAIRQQAIDYILKPLNVKSLTEAVERARQYCTQQQLAERVGDLLVSLQPGPAPKIKIDLPTTNGFIYVSVAEIIRCEALDNYTSFHFTDRKPVVVCRTLGHYETVLKDFGFIRVHHQHLINPDHLLQYQHGRGGTLLMSDQAEVSVSQRKREEFLKSIRIKTAQKK</sequence>
<dbReference type="Gene3D" id="3.40.50.2300">
    <property type="match status" value="1"/>
</dbReference>
<dbReference type="SMART" id="SM00448">
    <property type="entry name" value="REC"/>
    <property type="match status" value="1"/>
</dbReference>
<dbReference type="GO" id="GO:0032993">
    <property type="term" value="C:protein-DNA complex"/>
    <property type="evidence" value="ECO:0007669"/>
    <property type="project" value="TreeGrafter"/>
</dbReference>
<evidence type="ECO:0000256" key="1">
    <source>
        <dbReference type="ARBA" id="ARBA00023125"/>
    </source>
</evidence>
<evidence type="ECO:0000313" key="5">
    <source>
        <dbReference type="EMBL" id="PSK91537.1"/>
    </source>
</evidence>
<dbReference type="PANTHER" id="PTHR48111">
    <property type="entry name" value="REGULATOR OF RPOS"/>
    <property type="match status" value="1"/>
</dbReference>
<dbReference type="InterPro" id="IPR001789">
    <property type="entry name" value="Sig_transdc_resp-reg_receiver"/>
</dbReference>
<dbReference type="InterPro" id="IPR011006">
    <property type="entry name" value="CheY-like_superfamily"/>
</dbReference>
<dbReference type="EMBL" id="PYGD01000005">
    <property type="protein sequence ID" value="PSK91537.1"/>
    <property type="molecule type" value="Genomic_DNA"/>
</dbReference>
<reference evidence="5 6" key="1">
    <citation type="submission" date="2018-03" db="EMBL/GenBank/DDBJ databases">
        <title>Genomic Encyclopedia of Type Strains, Phase III (KMG-III): the genomes of soil and plant-associated and newly described type strains.</title>
        <authorList>
            <person name="Whitman W."/>
        </authorList>
    </citation>
    <scope>NUCLEOTIDE SEQUENCE [LARGE SCALE GENOMIC DNA]</scope>
    <source>
        <strain evidence="5 6">CGMCC 1.12700</strain>
    </source>
</reference>
<dbReference type="GO" id="GO:0005829">
    <property type="term" value="C:cytosol"/>
    <property type="evidence" value="ECO:0007669"/>
    <property type="project" value="TreeGrafter"/>
</dbReference>
<gene>
    <name evidence="5" type="ORF">B0I18_105120</name>
</gene>
<dbReference type="AlphaFoldDB" id="A0A2P8D2T5"/>
<feature type="domain" description="Response regulatory" evidence="3">
    <location>
        <begin position="4"/>
        <end position="117"/>
    </location>
</feature>
<dbReference type="RefSeq" id="WP_106523436.1">
    <property type="nucleotide sequence ID" value="NZ_PYGD01000005.1"/>
</dbReference>
<keyword evidence="6" id="KW-1185">Reference proteome</keyword>
<dbReference type="InterPro" id="IPR039420">
    <property type="entry name" value="WalR-like"/>
</dbReference>
<dbReference type="Pfam" id="PF00072">
    <property type="entry name" value="Response_reg"/>
    <property type="match status" value="1"/>
</dbReference>
<organism evidence="5 6">
    <name type="scientific">Taibaiella chishuiensis</name>
    <dbReference type="NCBI Taxonomy" id="1434707"/>
    <lineage>
        <taxon>Bacteria</taxon>
        <taxon>Pseudomonadati</taxon>
        <taxon>Bacteroidota</taxon>
        <taxon>Chitinophagia</taxon>
        <taxon>Chitinophagales</taxon>
        <taxon>Chitinophagaceae</taxon>
        <taxon>Taibaiella</taxon>
    </lineage>
</organism>
<feature type="modified residue" description="4-aspartylphosphate" evidence="2">
    <location>
        <position position="56"/>
    </location>
</feature>
<dbReference type="PROSITE" id="PS50930">
    <property type="entry name" value="HTH_LYTTR"/>
    <property type="match status" value="1"/>
</dbReference>
<dbReference type="SMART" id="SM00850">
    <property type="entry name" value="LytTR"/>
    <property type="match status" value="1"/>
</dbReference>
<evidence type="ECO:0000259" key="4">
    <source>
        <dbReference type="PROSITE" id="PS50930"/>
    </source>
</evidence>
<evidence type="ECO:0000256" key="2">
    <source>
        <dbReference type="PROSITE-ProRule" id="PRU00169"/>
    </source>
</evidence>
<dbReference type="GO" id="GO:0000156">
    <property type="term" value="F:phosphorelay response regulator activity"/>
    <property type="evidence" value="ECO:0007669"/>
    <property type="project" value="TreeGrafter"/>
</dbReference>
<keyword evidence="2" id="KW-0597">Phosphoprotein</keyword>
<name>A0A2P8D2T5_9BACT</name>
<dbReference type="OrthoDB" id="1646880at2"/>
<dbReference type="PROSITE" id="PS50110">
    <property type="entry name" value="RESPONSE_REGULATORY"/>
    <property type="match status" value="1"/>
</dbReference>
<evidence type="ECO:0000313" key="6">
    <source>
        <dbReference type="Proteomes" id="UP000240572"/>
    </source>
</evidence>
<protein>
    <submittedName>
        <fullName evidence="5">LytTR family two component transcriptional regulator</fullName>
    </submittedName>
</protein>
<accession>A0A2P8D2T5</accession>
<dbReference type="Pfam" id="PF04397">
    <property type="entry name" value="LytTR"/>
    <property type="match status" value="1"/>
</dbReference>
<dbReference type="GO" id="GO:0000976">
    <property type="term" value="F:transcription cis-regulatory region binding"/>
    <property type="evidence" value="ECO:0007669"/>
    <property type="project" value="TreeGrafter"/>
</dbReference>
<comment type="caution">
    <text evidence="5">The sequence shown here is derived from an EMBL/GenBank/DDBJ whole genome shotgun (WGS) entry which is preliminary data.</text>
</comment>
<keyword evidence="1" id="KW-0238">DNA-binding</keyword>
<dbReference type="Proteomes" id="UP000240572">
    <property type="component" value="Unassembled WGS sequence"/>
</dbReference>
<dbReference type="SUPFAM" id="SSF52172">
    <property type="entry name" value="CheY-like"/>
    <property type="match status" value="1"/>
</dbReference>
<dbReference type="PANTHER" id="PTHR48111:SF17">
    <property type="entry name" value="TRANSCRIPTIONAL REGULATORY PROTEIN YPDB"/>
    <property type="match status" value="1"/>
</dbReference>
<evidence type="ECO:0000259" key="3">
    <source>
        <dbReference type="PROSITE" id="PS50110"/>
    </source>
</evidence>